<feature type="transmembrane region" description="Helical" evidence="1">
    <location>
        <begin position="6"/>
        <end position="27"/>
    </location>
</feature>
<proteinExistence type="predicted"/>
<feature type="non-terminal residue" evidence="2">
    <location>
        <position position="1"/>
    </location>
</feature>
<dbReference type="EMBL" id="UINC01041372">
    <property type="protein sequence ID" value="SVB42543.1"/>
    <property type="molecule type" value="Genomic_DNA"/>
</dbReference>
<protein>
    <submittedName>
        <fullName evidence="2">Uncharacterized protein</fullName>
    </submittedName>
</protein>
<dbReference type="AlphaFoldDB" id="A0A382DXX2"/>
<evidence type="ECO:0000313" key="2">
    <source>
        <dbReference type="EMBL" id="SVB42543.1"/>
    </source>
</evidence>
<organism evidence="2">
    <name type="scientific">marine metagenome</name>
    <dbReference type="NCBI Taxonomy" id="408172"/>
    <lineage>
        <taxon>unclassified sequences</taxon>
        <taxon>metagenomes</taxon>
        <taxon>ecological metagenomes</taxon>
    </lineage>
</organism>
<keyword evidence="1" id="KW-0472">Membrane</keyword>
<gene>
    <name evidence="2" type="ORF">METZ01_LOCUS195397</name>
</gene>
<keyword evidence="1" id="KW-1133">Transmembrane helix</keyword>
<accession>A0A382DXX2</accession>
<name>A0A382DXX2_9ZZZZ</name>
<evidence type="ECO:0000256" key="1">
    <source>
        <dbReference type="SAM" id="Phobius"/>
    </source>
</evidence>
<feature type="non-terminal residue" evidence="2">
    <location>
        <position position="40"/>
    </location>
</feature>
<keyword evidence="1" id="KW-0812">Transmembrane</keyword>
<sequence length="40" mass="4515">VEIENYWKLVIGATLGISLIIFGLAFWNSATEDYTSHLND</sequence>
<reference evidence="2" key="1">
    <citation type="submission" date="2018-05" db="EMBL/GenBank/DDBJ databases">
        <authorList>
            <person name="Lanie J.A."/>
            <person name="Ng W.-L."/>
            <person name="Kazmierczak K.M."/>
            <person name="Andrzejewski T.M."/>
            <person name="Davidsen T.M."/>
            <person name="Wayne K.J."/>
            <person name="Tettelin H."/>
            <person name="Glass J.I."/>
            <person name="Rusch D."/>
            <person name="Podicherti R."/>
            <person name="Tsui H.-C.T."/>
            <person name="Winkler M.E."/>
        </authorList>
    </citation>
    <scope>NUCLEOTIDE SEQUENCE</scope>
</reference>